<feature type="compositionally biased region" description="Gly residues" evidence="1">
    <location>
        <begin position="1"/>
        <end position="13"/>
    </location>
</feature>
<feature type="region of interest" description="Disordered" evidence="1">
    <location>
        <begin position="1"/>
        <end position="38"/>
    </location>
</feature>
<organism evidence="2">
    <name type="scientific">Prasinoderma singulare</name>
    <dbReference type="NCBI Taxonomy" id="676789"/>
    <lineage>
        <taxon>Eukaryota</taxon>
        <taxon>Viridiplantae</taxon>
        <taxon>Prasinodermophyta</taxon>
        <taxon>Prasinodermophyceae</taxon>
        <taxon>Prasinodermales</taxon>
        <taxon>Prasinodermaceae</taxon>
        <taxon>Prasinoderma</taxon>
    </lineage>
</organism>
<accession>A0A7S3BKK3</accession>
<gene>
    <name evidence="2" type="ORF">PSIN1315_LOCUS6841</name>
</gene>
<evidence type="ECO:0000313" key="2">
    <source>
        <dbReference type="EMBL" id="CAE0138301.1"/>
    </source>
</evidence>
<dbReference type="EMBL" id="HBHY01010586">
    <property type="protein sequence ID" value="CAE0138301.1"/>
    <property type="molecule type" value="Transcribed_RNA"/>
</dbReference>
<reference evidence="2" key="1">
    <citation type="submission" date="2021-01" db="EMBL/GenBank/DDBJ databases">
        <authorList>
            <person name="Corre E."/>
            <person name="Pelletier E."/>
            <person name="Niang G."/>
            <person name="Scheremetjew M."/>
            <person name="Finn R."/>
            <person name="Kale V."/>
            <person name="Holt S."/>
            <person name="Cochrane G."/>
            <person name="Meng A."/>
            <person name="Brown T."/>
            <person name="Cohen L."/>
        </authorList>
    </citation>
    <scope>NUCLEOTIDE SEQUENCE</scope>
    <source>
        <strain evidence="2">RCC927</strain>
    </source>
</reference>
<dbReference type="AlphaFoldDB" id="A0A7S3BKK3"/>
<protein>
    <submittedName>
        <fullName evidence="2">Uncharacterized protein</fullName>
    </submittedName>
</protein>
<feature type="compositionally biased region" description="Low complexity" evidence="1">
    <location>
        <begin position="80"/>
        <end position="99"/>
    </location>
</feature>
<feature type="region of interest" description="Disordered" evidence="1">
    <location>
        <begin position="72"/>
        <end position="115"/>
    </location>
</feature>
<feature type="compositionally biased region" description="Basic and acidic residues" evidence="1">
    <location>
        <begin position="22"/>
        <end position="36"/>
    </location>
</feature>
<sequence length="281" mass="29232">MKLLGGGGGGGGSDSESDSDDGVVRTAEEEARERAKVHAKALIAQAQEKAKAEKGTLKPIAPGLGVRQAVAAPTRGGAGTSSASVSGAGAGASGSAAGGITDAQRKAGVTEEQRKKAQEAALRVTKAASAAMSQAMVMHQSADNNALVKAAQDTARTLSLQLGGGPVGPSNHAPLPSLHGHFHSEIEINDFPQQARWKVTSKEAVSDLERSYDVALTPKGVYVKKGSKPPPGERKLYIIIEGKSEMSVRRCRAEMKKRIEDEVRKLHLPSSVARAGGRYQV</sequence>
<feature type="compositionally biased region" description="Basic and acidic residues" evidence="1">
    <location>
        <begin position="103"/>
        <end position="115"/>
    </location>
</feature>
<evidence type="ECO:0000256" key="1">
    <source>
        <dbReference type="SAM" id="MobiDB-lite"/>
    </source>
</evidence>
<proteinExistence type="predicted"/>
<name>A0A7S3BKK3_9VIRI</name>